<gene>
    <name evidence="1" type="ORF">PM001_LOCUS10583</name>
</gene>
<sequence>MQQYRAQRRSSEIRDCDDGVPVPERPPLARVQVAIDECFCERFCNCYCQCNC</sequence>
<comment type="caution">
    <text evidence="1">The sequence shown here is derived from an EMBL/GenBank/DDBJ whole genome shotgun (WGS) entry which is preliminary data.</text>
</comment>
<reference evidence="1" key="1">
    <citation type="submission" date="2024-01" db="EMBL/GenBank/DDBJ databases">
        <authorList>
            <person name="Webb A."/>
        </authorList>
    </citation>
    <scope>NUCLEOTIDE SEQUENCE</scope>
    <source>
        <strain evidence="1">Pm1</strain>
    </source>
</reference>
<organism evidence="1 2">
    <name type="scientific">Peronospora matthiolae</name>
    <dbReference type="NCBI Taxonomy" id="2874970"/>
    <lineage>
        <taxon>Eukaryota</taxon>
        <taxon>Sar</taxon>
        <taxon>Stramenopiles</taxon>
        <taxon>Oomycota</taxon>
        <taxon>Peronosporomycetes</taxon>
        <taxon>Peronosporales</taxon>
        <taxon>Peronosporaceae</taxon>
        <taxon>Peronospora</taxon>
    </lineage>
</organism>
<dbReference type="AlphaFoldDB" id="A0AAV1TUH8"/>
<accession>A0AAV1TUH8</accession>
<proteinExistence type="predicted"/>
<name>A0AAV1TUH8_9STRA</name>
<evidence type="ECO:0000313" key="1">
    <source>
        <dbReference type="EMBL" id="CAK7925433.1"/>
    </source>
</evidence>
<dbReference type="EMBL" id="CAKLBY020000087">
    <property type="protein sequence ID" value="CAK7925433.1"/>
    <property type="molecule type" value="Genomic_DNA"/>
</dbReference>
<dbReference type="Proteomes" id="UP001162060">
    <property type="component" value="Unassembled WGS sequence"/>
</dbReference>
<evidence type="ECO:0000313" key="2">
    <source>
        <dbReference type="Proteomes" id="UP001162060"/>
    </source>
</evidence>
<protein>
    <submittedName>
        <fullName evidence="1">Uncharacterized protein</fullName>
    </submittedName>
</protein>